<name>A0A7S1SWC0_9CHLO</name>
<keyword evidence="1" id="KW-0472">Membrane</keyword>
<gene>
    <name evidence="2" type="ORF">TCHU04912_LOCUS13263</name>
</gene>
<dbReference type="AlphaFoldDB" id="A0A7S1SWC0"/>
<reference evidence="2" key="1">
    <citation type="submission" date="2021-01" db="EMBL/GenBank/DDBJ databases">
        <authorList>
            <person name="Corre E."/>
            <person name="Pelletier E."/>
            <person name="Niang G."/>
            <person name="Scheremetjew M."/>
            <person name="Finn R."/>
            <person name="Kale V."/>
            <person name="Holt S."/>
            <person name="Cochrane G."/>
            <person name="Meng A."/>
            <person name="Brown T."/>
            <person name="Cohen L."/>
        </authorList>
    </citation>
    <scope>NUCLEOTIDE SEQUENCE</scope>
    <source>
        <strain evidence="2">PLY429</strain>
    </source>
</reference>
<feature type="transmembrane region" description="Helical" evidence="1">
    <location>
        <begin position="107"/>
        <end position="129"/>
    </location>
</feature>
<sequence>MADWNKQDQSKWLDSMYRDPNRENPPLPHSFIEDVEARLDEIEGSFVHLTKVLWEHDYSAADLTSSRILIQTRAMKAFADTHLSQARQKLRCCELVHVVPKKTPATLLYALCVLLALGAFLLISTVSSFSQQAKHPILSPGERPSRFY</sequence>
<proteinExistence type="predicted"/>
<evidence type="ECO:0000313" key="2">
    <source>
        <dbReference type="EMBL" id="CAD9211024.1"/>
    </source>
</evidence>
<protein>
    <submittedName>
        <fullName evidence="2">Uncharacterized protein</fullName>
    </submittedName>
</protein>
<dbReference type="EMBL" id="HBGG01025635">
    <property type="protein sequence ID" value="CAD9211024.1"/>
    <property type="molecule type" value="Transcribed_RNA"/>
</dbReference>
<accession>A0A7S1SWC0</accession>
<keyword evidence="1" id="KW-1133">Transmembrane helix</keyword>
<keyword evidence="1" id="KW-0812">Transmembrane</keyword>
<organism evidence="2">
    <name type="scientific">Tetraselmis chuii</name>
    <dbReference type="NCBI Taxonomy" id="63592"/>
    <lineage>
        <taxon>Eukaryota</taxon>
        <taxon>Viridiplantae</taxon>
        <taxon>Chlorophyta</taxon>
        <taxon>core chlorophytes</taxon>
        <taxon>Chlorodendrophyceae</taxon>
        <taxon>Chlorodendrales</taxon>
        <taxon>Chlorodendraceae</taxon>
        <taxon>Tetraselmis</taxon>
    </lineage>
</organism>
<evidence type="ECO:0000256" key="1">
    <source>
        <dbReference type="SAM" id="Phobius"/>
    </source>
</evidence>